<feature type="domain" description="RAP" evidence="1">
    <location>
        <begin position="823"/>
        <end position="881"/>
    </location>
</feature>
<protein>
    <recommendedName>
        <fullName evidence="1">RAP domain-containing protein</fullName>
    </recommendedName>
</protein>
<gene>
    <name evidence="2" type="ORF">HW555_009492</name>
</gene>
<evidence type="ECO:0000313" key="3">
    <source>
        <dbReference type="Proteomes" id="UP000648187"/>
    </source>
</evidence>
<name>A0A835GAX4_SPOEX</name>
<dbReference type="Proteomes" id="UP000648187">
    <property type="component" value="Unassembled WGS sequence"/>
</dbReference>
<organism evidence="2 3">
    <name type="scientific">Spodoptera exigua</name>
    <name type="common">Beet armyworm</name>
    <name type="synonym">Noctua fulgens</name>
    <dbReference type="NCBI Taxonomy" id="7107"/>
    <lineage>
        <taxon>Eukaryota</taxon>
        <taxon>Metazoa</taxon>
        <taxon>Ecdysozoa</taxon>
        <taxon>Arthropoda</taxon>
        <taxon>Hexapoda</taxon>
        <taxon>Insecta</taxon>
        <taxon>Pterygota</taxon>
        <taxon>Neoptera</taxon>
        <taxon>Endopterygota</taxon>
        <taxon>Lepidoptera</taxon>
        <taxon>Glossata</taxon>
        <taxon>Ditrysia</taxon>
        <taxon>Noctuoidea</taxon>
        <taxon>Noctuidae</taxon>
        <taxon>Amphipyrinae</taxon>
        <taxon>Spodoptera</taxon>
    </lineage>
</organism>
<evidence type="ECO:0000259" key="1">
    <source>
        <dbReference type="PROSITE" id="PS51286"/>
    </source>
</evidence>
<dbReference type="PROSITE" id="PS51286">
    <property type="entry name" value="RAP"/>
    <property type="match status" value="1"/>
</dbReference>
<dbReference type="EMBL" id="JACKWZ010000212">
    <property type="protein sequence ID" value="KAF9411795.1"/>
    <property type="molecule type" value="Genomic_DNA"/>
</dbReference>
<dbReference type="AlphaFoldDB" id="A0A835GAX4"/>
<dbReference type="InterPro" id="IPR013584">
    <property type="entry name" value="RAP"/>
</dbReference>
<accession>A0A835GAX4</accession>
<evidence type="ECO:0000313" key="2">
    <source>
        <dbReference type="EMBL" id="KAF9411795.1"/>
    </source>
</evidence>
<reference evidence="2" key="1">
    <citation type="submission" date="2020-08" db="EMBL/GenBank/DDBJ databases">
        <title>Spodoptera exigua strain:BAW_Kor-Di-RS1 Genome sequencing and assembly.</title>
        <authorList>
            <person name="Kim J."/>
            <person name="Nam H.Y."/>
            <person name="Kwon M."/>
            <person name="Choi J.H."/>
            <person name="Cho S.R."/>
            <person name="Kim G.-H."/>
        </authorList>
    </citation>
    <scope>NUCLEOTIDE SEQUENCE</scope>
    <source>
        <strain evidence="2">BAW_Kor-Di-RS1</strain>
        <tissue evidence="2">Whole-body</tissue>
    </source>
</reference>
<sequence>MTFGTIKKLITSEYREFNDTILVESPFRETTRDSKDVLRLVQLGLTSKAFIIAYEHDFMDKPITSRGVSPLCRASSVIEILSIHPWESIKLSVFKKTRKQILKATFINDGVRYFELLDIPKKKIFWCIWRHNIKELNSSYKKWPFTIMSNTNVKNCNHETPEKRLAECIELRFIKRTEKDKWPTWTDKYLYLGSQREAEDKIRPVPLPGLGRAEEIKLLYLKPRYFGCWEQSEHWVQCGDMCENRRNIAFKMSFLMRIVRNFTVPKYRTNIVTLQSLQKNSRKIHCSSHLCVRMFMEHENNYAYSILENKGYAISLKSDTSNNCLSEQEFQEALKSNWSKKSHKEIFDYFQKFASYCTEHKLCISDQIFDTYIDSLTDCIKLGTEEELKTLFYTLNKWPETPSIRTRNIIEVWAALDDECLSRLKNWSYDELLTFLSLFYMINVIRYSDYCMKALQKLSSKAKNLTPAQLVQTLFFIGIWRKSPFDMHNLEVEINKKYSQFTIDELAIMSMGYFKSKTPIRDPELVQKIINTVIDNSKTIHEVSLAALLKLIRYSSKSVLDDRINRLLEALQHEVPRLSVMCNVHMALVGTSTLNLHKQCLNNIAARVIKSMPDTRVKDLERLVLTYGTFGLRPDTEECFFTKVIDELRKPERITEIEKHGRSFACCVGYFTLLGIYPVDLIKKVLSPEFREQTYGKYCFNYGREILTLNNVAEIYCSDANINLLENKQKKILAKKYTDYVPNEEYVKQYNVAEQMFLDIMKVLRETRGGDEYVVGDHILPHYQRGDIIICNDHSGTPVPVKGVFSSSDFGIIRKLPDDKTWIVLVIAGRNAIIHGTDNATGFFSSKVRDLNTLGYHGVLVPWSQFSKLRTSVEKSLFLNSLIDNAVNKNK</sequence>
<proteinExistence type="predicted"/>
<keyword evidence="3" id="KW-1185">Reference proteome</keyword>
<comment type="caution">
    <text evidence="2">The sequence shown here is derived from an EMBL/GenBank/DDBJ whole genome shotgun (WGS) entry which is preliminary data.</text>
</comment>